<organism evidence="1">
    <name type="scientific">marine sediment metagenome</name>
    <dbReference type="NCBI Taxonomy" id="412755"/>
    <lineage>
        <taxon>unclassified sequences</taxon>
        <taxon>metagenomes</taxon>
        <taxon>ecological metagenomes</taxon>
    </lineage>
</organism>
<accession>A0A0F9KBM7</accession>
<comment type="caution">
    <text evidence="1">The sequence shown here is derived from an EMBL/GenBank/DDBJ whole genome shotgun (WGS) entry which is preliminary data.</text>
</comment>
<dbReference type="EMBL" id="LAZR01009527">
    <property type="protein sequence ID" value="KKM72111.1"/>
    <property type="molecule type" value="Genomic_DNA"/>
</dbReference>
<gene>
    <name evidence="1" type="ORF">LCGC14_1423830</name>
</gene>
<name>A0A0F9KBM7_9ZZZZ</name>
<proteinExistence type="predicted"/>
<evidence type="ECO:0000313" key="1">
    <source>
        <dbReference type="EMBL" id="KKM72111.1"/>
    </source>
</evidence>
<sequence length="89" mass="9726">MKKYLMLPSTIVVAALTVPGYMFLAPSVTMDESARIEGAKVQQENDLLIAYVDQSQNFKVYIKDNVSVLTPRPSTDTAHIGETPALADP</sequence>
<dbReference type="AlphaFoldDB" id="A0A0F9KBM7"/>
<reference evidence="1" key="1">
    <citation type="journal article" date="2015" name="Nature">
        <title>Complex archaea that bridge the gap between prokaryotes and eukaryotes.</title>
        <authorList>
            <person name="Spang A."/>
            <person name="Saw J.H."/>
            <person name="Jorgensen S.L."/>
            <person name="Zaremba-Niedzwiedzka K."/>
            <person name="Martijn J."/>
            <person name="Lind A.E."/>
            <person name="van Eijk R."/>
            <person name="Schleper C."/>
            <person name="Guy L."/>
            <person name="Ettema T.J."/>
        </authorList>
    </citation>
    <scope>NUCLEOTIDE SEQUENCE</scope>
</reference>
<protein>
    <submittedName>
        <fullName evidence="1">Uncharacterized protein</fullName>
    </submittedName>
</protein>